<dbReference type="Gene3D" id="3.40.1090.10">
    <property type="entry name" value="Cytosolic phospholipase A2 catalytic domain"/>
    <property type="match status" value="2"/>
</dbReference>
<dbReference type="EMBL" id="JAGVRK010000001">
    <property type="protein sequence ID" value="MBS2969606.1"/>
    <property type="molecule type" value="Genomic_DNA"/>
</dbReference>
<gene>
    <name evidence="4" type="ORF">J9317_12605</name>
</gene>
<keyword evidence="2" id="KW-0378">Hydrolase</keyword>
<keyword evidence="1 2" id="KW-0443">Lipid metabolism</keyword>
<organism evidence="4 5">
    <name type="scientific">Metabacillus flavus</name>
    <dbReference type="NCBI Taxonomy" id="2823519"/>
    <lineage>
        <taxon>Bacteria</taxon>
        <taxon>Bacillati</taxon>
        <taxon>Bacillota</taxon>
        <taxon>Bacilli</taxon>
        <taxon>Bacillales</taxon>
        <taxon>Bacillaceae</taxon>
        <taxon>Metabacillus</taxon>
    </lineage>
</organism>
<dbReference type="InterPro" id="IPR002641">
    <property type="entry name" value="PNPLA_dom"/>
</dbReference>
<reference evidence="4 5" key="1">
    <citation type="submission" date="2021-04" db="EMBL/GenBank/DDBJ databases">
        <title>Metabacillus sp. strain KIGAM252 whole genome sequence.</title>
        <authorList>
            <person name="Seo M.-J."/>
            <person name="Cho E.-S."/>
            <person name="Hwang C.Y."/>
            <person name="Yoon D.J."/>
        </authorList>
    </citation>
    <scope>NUCLEOTIDE SEQUENCE [LARGE SCALE GENOMIC DNA]</scope>
    <source>
        <strain evidence="4 5">KIGAM252</strain>
    </source>
</reference>
<feature type="active site" description="Proton acceptor" evidence="2">
    <location>
        <position position="183"/>
    </location>
</feature>
<evidence type="ECO:0000259" key="3">
    <source>
        <dbReference type="PROSITE" id="PS51635"/>
    </source>
</evidence>
<dbReference type="Proteomes" id="UP000682403">
    <property type="component" value="Unassembled WGS sequence"/>
</dbReference>
<keyword evidence="2" id="KW-0442">Lipid degradation</keyword>
<dbReference type="Pfam" id="PF01734">
    <property type="entry name" value="Patatin"/>
    <property type="match status" value="1"/>
</dbReference>
<dbReference type="InterPro" id="IPR052580">
    <property type="entry name" value="Lipid_Hydrolase"/>
</dbReference>
<protein>
    <submittedName>
        <fullName evidence="4">Patatin-like phospholipase family protein</fullName>
    </submittedName>
</protein>
<feature type="short sequence motif" description="GXSXG" evidence="2">
    <location>
        <begin position="36"/>
        <end position="40"/>
    </location>
</feature>
<evidence type="ECO:0000256" key="1">
    <source>
        <dbReference type="ARBA" id="ARBA00023098"/>
    </source>
</evidence>
<dbReference type="PANTHER" id="PTHR46394:SF1">
    <property type="entry name" value="PNPLA DOMAIN-CONTAINING PROTEIN"/>
    <property type="match status" value="1"/>
</dbReference>
<feature type="active site" description="Nucleophile" evidence="2">
    <location>
        <position position="38"/>
    </location>
</feature>
<dbReference type="RefSeq" id="WP_211559108.1">
    <property type="nucleotide sequence ID" value="NZ_JAGVRK010000001.1"/>
</dbReference>
<keyword evidence="5" id="KW-1185">Reference proteome</keyword>
<dbReference type="InterPro" id="IPR016035">
    <property type="entry name" value="Acyl_Trfase/lysoPLipase"/>
</dbReference>
<name>A0ABS5LG77_9BACI</name>
<evidence type="ECO:0000256" key="2">
    <source>
        <dbReference type="PROSITE-ProRule" id="PRU01161"/>
    </source>
</evidence>
<dbReference type="PROSITE" id="PS51635">
    <property type="entry name" value="PNPLA"/>
    <property type="match status" value="1"/>
</dbReference>
<accession>A0ABS5LG77</accession>
<feature type="domain" description="PNPLA" evidence="3">
    <location>
        <begin position="5"/>
        <end position="196"/>
    </location>
</feature>
<sequence>MYIDGVFSGGGIKGLAMAGACQAIEKKGLRFARIAGTSAGSIIAAFIAAGYTSDEIIDLLEEVNLKDFMDERISFFPLRFLKWISIYWRLGLYKGQKLENWIAEKLRVKGISTFGDLPAGSLKVVASDLTNGKIVVLPDDLPSYGLVPENFSVARAVRMSSSLPYFFEPVKLTSRLGNCMIVDGGVLSNFPIWLFTAELFPKRPVLGIRLTPNEQERPKNKITNAIELYGALFETMKDAHDARHISSKHERNIVFLPVDHILTTEFNLTEEKKLALIELGRSETEKFLQTWAF</sequence>
<dbReference type="SUPFAM" id="SSF52151">
    <property type="entry name" value="FabD/lysophospholipase-like"/>
    <property type="match status" value="1"/>
</dbReference>
<feature type="short sequence motif" description="DGA/G" evidence="2">
    <location>
        <begin position="183"/>
        <end position="185"/>
    </location>
</feature>
<comment type="caution">
    <text evidence="4">The sequence shown here is derived from an EMBL/GenBank/DDBJ whole genome shotgun (WGS) entry which is preliminary data.</text>
</comment>
<proteinExistence type="predicted"/>
<evidence type="ECO:0000313" key="4">
    <source>
        <dbReference type="EMBL" id="MBS2969606.1"/>
    </source>
</evidence>
<feature type="short sequence motif" description="GXGXXG" evidence="2">
    <location>
        <begin position="9"/>
        <end position="14"/>
    </location>
</feature>
<dbReference type="PANTHER" id="PTHR46394">
    <property type="entry name" value="ANNEXIN"/>
    <property type="match status" value="1"/>
</dbReference>
<evidence type="ECO:0000313" key="5">
    <source>
        <dbReference type="Proteomes" id="UP000682403"/>
    </source>
</evidence>
<dbReference type="CDD" id="cd07207">
    <property type="entry name" value="Pat_ExoU_VipD_like"/>
    <property type="match status" value="1"/>
</dbReference>